<keyword evidence="8" id="KW-0032">Aminotransferase</keyword>
<dbReference type="GO" id="GO:0008483">
    <property type="term" value="F:transaminase activity"/>
    <property type="evidence" value="ECO:0007669"/>
    <property type="project" value="UniProtKB-KW"/>
</dbReference>
<evidence type="ECO:0000256" key="3">
    <source>
        <dbReference type="ARBA" id="ARBA00012239"/>
    </source>
</evidence>
<evidence type="ECO:0000259" key="7">
    <source>
        <dbReference type="Pfam" id="PF00266"/>
    </source>
</evidence>
<evidence type="ECO:0000256" key="1">
    <source>
        <dbReference type="ARBA" id="ARBA00001933"/>
    </source>
</evidence>
<evidence type="ECO:0000313" key="9">
    <source>
        <dbReference type="Proteomes" id="UP000661649"/>
    </source>
</evidence>
<dbReference type="PIRSF" id="PIRSF005572">
    <property type="entry name" value="NifS"/>
    <property type="match status" value="1"/>
</dbReference>
<dbReference type="EC" id="2.8.1.7" evidence="3"/>
<evidence type="ECO:0000256" key="4">
    <source>
        <dbReference type="ARBA" id="ARBA00022898"/>
    </source>
</evidence>
<dbReference type="InterPro" id="IPR020578">
    <property type="entry name" value="Aminotrans_V_PyrdxlP_BS"/>
</dbReference>
<dbReference type="Gene3D" id="3.90.1150.10">
    <property type="entry name" value="Aspartate Aminotransferase, domain 1"/>
    <property type="match status" value="1"/>
</dbReference>
<comment type="similarity">
    <text evidence="2">Belongs to the class-V pyridoxal-phosphate-dependent aminotransferase family. Csd subfamily.</text>
</comment>
<keyword evidence="9" id="KW-1185">Reference proteome</keyword>
<gene>
    <name evidence="8" type="ORF">H8712_02595</name>
</gene>
<comment type="caution">
    <text evidence="8">The sequence shown here is derived from an EMBL/GenBank/DDBJ whole genome shotgun (WGS) entry which is preliminary data.</text>
</comment>
<dbReference type="Pfam" id="PF00266">
    <property type="entry name" value="Aminotran_5"/>
    <property type="match status" value="1"/>
</dbReference>
<proteinExistence type="inferred from homology"/>
<organism evidence="8 9">
    <name type="scientific">Blautia stercoris</name>
    <dbReference type="NCBI Taxonomy" id="871664"/>
    <lineage>
        <taxon>Bacteria</taxon>
        <taxon>Bacillati</taxon>
        <taxon>Bacillota</taxon>
        <taxon>Clostridia</taxon>
        <taxon>Lachnospirales</taxon>
        <taxon>Lachnospiraceae</taxon>
        <taxon>Blautia</taxon>
    </lineage>
</organism>
<sequence length="380" mass="41629">MIYLDNSATTLKKPDCVKEAVWNAMEQMGNSGRGGYQTALSASRMIYQARMAVSEFFDLNHPSGVVFTSNATEALNTVIQGLFSKGDHVITTVLEHNSVLRPLYMEQERGVELSIIGADEQADVLYEKLESAIKCNTKAVICTHGSNVTGNLVDIKRIGAVCRAHQLLFIVDASQSAGCIPISMKENQIDILCFTGHKGLMGPQGTGGICIRPQISIRPLKSGGTGVLSFLKEQPQELPEHLEAGTLNGHGIAGLLAAIGWLNRTTVEVVQKKEEKLLRLFYENAKEISKIHFYGRPPEEGVPHLPVLALNLGNLDSAYVSDILAEEYEIYTRAGAHCAPLMHQALKTEKQGCVRFSFSWFNTEEEIKTAVNALKELSRG</sequence>
<dbReference type="Proteomes" id="UP000661649">
    <property type="component" value="Unassembled WGS sequence"/>
</dbReference>
<evidence type="ECO:0000256" key="5">
    <source>
        <dbReference type="ARBA" id="ARBA00050776"/>
    </source>
</evidence>
<dbReference type="InterPro" id="IPR015422">
    <property type="entry name" value="PyrdxlP-dep_Trfase_small"/>
</dbReference>
<dbReference type="EMBL" id="JACRTP010000001">
    <property type="protein sequence ID" value="MBC8627521.1"/>
    <property type="molecule type" value="Genomic_DNA"/>
</dbReference>
<dbReference type="InterPro" id="IPR016454">
    <property type="entry name" value="Cysteine_dSase"/>
</dbReference>
<comment type="cofactor">
    <cofactor evidence="1 6">
        <name>pyridoxal 5'-phosphate</name>
        <dbReference type="ChEBI" id="CHEBI:597326"/>
    </cofactor>
</comment>
<evidence type="ECO:0000313" key="8">
    <source>
        <dbReference type="EMBL" id="MBC8627521.1"/>
    </source>
</evidence>
<dbReference type="RefSeq" id="WP_187558169.1">
    <property type="nucleotide sequence ID" value="NZ_JACRTP010000001.1"/>
</dbReference>
<protein>
    <recommendedName>
        <fullName evidence="3">cysteine desulfurase</fullName>
        <ecNumber evidence="3">2.8.1.7</ecNumber>
    </recommendedName>
</protein>
<comment type="catalytic activity">
    <reaction evidence="5">
        <text>(sulfur carrier)-H + L-cysteine = (sulfur carrier)-SH + L-alanine</text>
        <dbReference type="Rhea" id="RHEA:43892"/>
        <dbReference type="Rhea" id="RHEA-COMP:14737"/>
        <dbReference type="Rhea" id="RHEA-COMP:14739"/>
        <dbReference type="ChEBI" id="CHEBI:29917"/>
        <dbReference type="ChEBI" id="CHEBI:35235"/>
        <dbReference type="ChEBI" id="CHEBI:57972"/>
        <dbReference type="ChEBI" id="CHEBI:64428"/>
        <dbReference type="EC" id="2.8.1.7"/>
    </reaction>
</comment>
<dbReference type="Gene3D" id="3.40.640.10">
    <property type="entry name" value="Type I PLP-dependent aspartate aminotransferase-like (Major domain)"/>
    <property type="match status" value="1"/>
</dbReference>
<dbReference type="NCBIfam" id="TIGR01977">
    <property type="entry name" value="am_tr_V_EF2568"/>
    <property type="match status" value="1"/>
</dbReference>
<reference evidence="8 9" key="1">
    <citation type="submission" date="2020-08" db="EMBL/GenBank/DDBJ databases">
        <title>Genome public.</title>
        <authorList>
            <person name="Liu C."/>
            <person name="Sun Q."/>
        </authorList>
    </citation>
    <scope>NUCLEOTIDE SEQUENCE [LARGE SCALE GENOMIC DNA]</scope>
    <source>
        <strain evidence="8 9">3_YM_SP_D4_24.mj</strain>
    </source>
</reference>
<evidence type="ECO:0000256" key="2">
    <source>
        <dbReference type="ARBA" id="ARBA00010447"/>
    </source>
</evidence>
<dbReference type="InterPro" id="IPR010969">
    <property type="entry name" value="Cys_dSase-rel_unknwn_funct"/>
</dbReference>
<evidence type="ECO:0000256" key="6">
    <source>
        <dbReference type="RuleBase" id="RU004504"/>
    </source>
</evidence>
<keyword evidence="4" id="KW-0663">Pyridoxal phosphate</keyword>
<name>A0ABR7P7Y4_9FIRM</name>
<dbReference type="InterPro" id="IPR015424">
    <property type="entry name" value="PyrdxlP-dep_Trfase"/>
</dbReference>
<dbReference type="PANTHER" id="PTHR43586">
    <property type="entry name" value="CYSTEINE DESULFURASE"/>
    <property type="match status" value="1"/>
</dbReference>
<dbReference type="InterPro" id="IPR015421">
    <property type="entry name" value="PyrdxlP-dep_Trfase_major"/>
</dbReference>
<dbReference type="SUPFAM" id="SSF53383">
    <property type="entry name" value="PLP-dependent transferases"/>
    <property type="match status" value="1"/>
</dbReference>
<accession>A0ABR7P7Y4</accession>
<feature type="domain" description="Aminotransferase class V" evidence="7">
    <location>
        <begin position="2"/>
        <end position="368"/>
    </location>
</feature>
<keyword evidence="8" id="KW-0808">Transferase</keyword>
<dbReference type="PANTHER" id="PTHR43586:SF4">
    <property type="entry name" value="ISOPENICILLIN N EPIMERASE"/>
    <property type="match status" value="1"/>
</dbReference>
<dbReference type="InterPro" id="IPR000192">
    <property type="entry name" value="Aminotrans_V_dom"/>
</dbReference>
<dbReference type="PROSITE" id="PS00595">
    <property type="entry name" value="AA_TRANSFER_CLASS_5"/>
    <property type="match status" value="1"/>
</dbReference>